<dbReference type="Proteomes" id="UP000324996">
    <property type="component" value="Unassembled WGS sequence"/>
</dbReference>
<keyword evidence="2" id="KW-1003">Cell membrane</keyword>
<evidence type="ECO:0000256" key="3">
    <source>
        <dbReference type="ARBA" id="ARBA00022692"/>
    </source>
</evidence>
<sequence length="308" mass="34017">MVREDSGSVGQQAEKGQGQLSTHGRICWASLLRFFKNHGLEDAGNLAFLGVMALFPFLIFMIALSGFIGQTDMGQDAIRFLLTNLPQGIAQTLEGPIDNILKVSGGGLLTGSIAFALWSAVQGVEGARKTVIHAFGSWHHAAPFWRRLLADLALIIITALAILLAMSFLVAIPVTLSFLSELFYLPQTIRDYSIWARYIAAPLLLFLALLALYKNFTPRLPRHRRHYVPGALFTVLVWLLLGKGMTVFLNHADRYDVIYGSLAGMVILQLFIYIIAAAFILGAHLNAGYSRHHHDLPSRLDEQDDPAH</sequence>
<dbReference type="PANTHER" id="PTHR30213:SF0">
    <property type="entry name" value="UPF0761 MEMBRANE PROTEIN YIHY"/>
    <property type="match status" value="1"/>
</dbReference>
<evidence type="ECO:0000256" key="5">
    <source>
        <dbReference type="ARBA" id="ARBA00023136"/>
    </source>
</evidence>
<reference evidence="7 8" key="1">
    <citation type="submission" date="2019-09" db="EMBL/GenBank/DDBJ databases">
        <title>NBRP : Genome information of microbial organism related human and environment.</title>
        <authorList>
            <person name="Hattori M."/>
            <person name="Oshima K."/>
            <person name="Inaba H."/>
            <person name="Suda W."/>
            <person name="Sakamoto M."/>
            <person name="Iino T."/>
            <person name="Kitahara M."/>
            <person name="Oshida Y."/>
            <person name="Iida T."/>
            <person name="Kudo T."/>
            <person name="Itoh T."/>
            <person name="Ohkuma M."/>
        </authorList>
    </citation>
    <scope>NUCLEOTIDE SEQUENCE [LARGE SCALE GENOMIC DNA]</scope>
    <source>
        <strain evidence="7 8">Q-1</strain>
    </source>
</reference>
<name>A0A5A7N5U3_9PROT</name>
<feature type="transmembrane region" description="Helical" evidence="6">
    <location>
        <begin position="46"/>
        <end position="69"/>
    </location>
</feature>
<proteinExistence type="predicted"/>
<keyword evidence="5 6" id="KW-0472">Membrane</keyword>
<gene>
    <name evidence="7" type="ORF">JCM17846_13530</name>
</gene>
<comment type="caution">
    <text evidence="7">The sequence shown here is derived from an EMBL/GenBank/DDBJ whole genome shotgun (WGS) entry which is preliminary data.</text>
</comment>
<dbReference type="GO" id="GO:0005886">
    <property type="term" value="C:plasma membrane"/>
    <property type="evidence" value="ECO:0007669"/>
    <property type="project" value="UniProtKB-SubCell"/>
</dbReference>
<evidence type="ECO:0000256" key="6">
    <source>
        <dbReference type="SAM" id="Phobius"/>
    </source>
</evidence>
<organism evidence="7 8">
    <name type="scientific">Iodidimonas nitroreducens</name>
    <dbReference type="NCBI Taxonomy" id="1236968"/>
    <lineage>
        <taxon>Bacteria</taxon>
        <taxon>Pseudomonadati</taxon>
        <taxon>Pseudomonadota</taxon>
        <taxon>Alphaproteobacteria</taxon>
        <taxon>Iodidimonadales</taxon>
        <taxon>Iodidimonadaceae</taxon>
        <taxon>Iodidimonas</taxon>
    </lineage>
</organism>
<feature type="transmembrane region" description="Helical" evidence="6">
    <location>
        <begin position="257"/>
        <end position="281"/>
    </location>
</feature>
<dbReference type="InterPro" id="IPR017039">
    <property type="entry name" value="Virul_fac_BrkB"/>
</dbReference>
<evidence type="ECO:0000256" key="2">
    <source>
        <dbReference type="ARBA" id="ARBA00022475"/>
    </source>
</evidence>
<evidence type="ECO:0000313" key="7">
    <source>
        <dbReference type="EMBL" id="GER03671.1"/>
    </source>
</evidence>
<dbReference type="RefSeq" id="WP_042085951.1">
    <property type="nucleotide sequence ID" value="NZ_BKCN01000005.1"/>
</dbReference>
<evidence type="ECO:0000256" key="1">
    <source>
        <dbReference type="ARBA" id="ARBA00004651"/>
    </source>
</evidence>
<keyword evidence="3 6" id="KW-0812">Transmembrane</keyword>
<feature type="transmembrane region" description="Helical" evidence="6">
    <location>
        <begin position="194"/>
        <end position="213"/>
    </location>
</feature>
<dbReference type="Pfam" id="PF03631">
    <property type="entry name" value="Virul_fac_BrkB"/>
    <property type="match status" value="1"/>
</dbReference>
<dbReference type="EMBL" id="BKCN01000005">
    <property type="protein sequence ID" value="GER03671.1"/>
    <property type="molecule type" value="Genomic_DNA"/>
</dbReference>
<keyword evidence="8" id="KW-1185">Reference proteome</keyword>
<feature type="transmembrane region" description="Helical" evidence="6">
    <location>
        <begin position="225"/>
        <end position="245"/>
    </location>
</feature>
<evidence type="ECO:0000313" key="8">
    <source>
        <dbReference type="Proteomes" id="UP000324996"/>
    </source>
</evidence>
<keyword evidence="4 6" id="KW-1133">Transmembrane helix</keyword>
<comment type="subcellular location">
    <subcellularLocation>
        <location evidence="1">Cell membrane</location>
        <topology evidence="1">Multi-pass membrane protein</topology>
    </subcellularLocation>
</comment>
<accession>A0A5A7N5U3</accession>
<dbReference type="PIRSF" id="PIRSF035875">
    <property type="entry name" value="RNase_BN"/>
    <property type="match status" value="1"/>
</dbReference>
<feature type="transmembrane region" description="Helical" evidence="6">
    <location>
        <begin position="152"/>
        <end position="174"/>
    </location>
</feature>
<dbReference type="PANTHER" id="PTHR30213">
    <property type="entry name" value="INNER MEMBRANE PROTEIN YHJD"/>
    <property type="match status" value="1"/>
</dbReference>
<dbReference type="NCBIfam" id="TIGR00765">
    <property type="entry name" value="yihY_not_rbn"/>
    <property type="match status" value="1"/>
</dbReference>
<dbReference type="AlphaFoldDB" id="A0A5A7N5U3"/>
<protein>
    <submittedName>
        <fullName evidence="7">Uncharacterized protein</fullName>
    </submittedName>
</protein>
<evidence type="ECO:0000256" key="4">
    <source>
        <dbReference type="ARBA" id="ARBA00022989"/>
    </source>
</evidence>